<sequence>MGTTKNPSPKIKVPKNSQENRTLKEGLIEDDNDDIAYLNFQLIWPVSAMSLVSVFFMALAVSTMEVLPHLEGSPTAGVRVATYGRVATLCNNTNPFEDGMYPSILRQAEMKVTVNVFFRVSVCVPMAIRIFLAMVIRNSFRDEYLCATKSDFLWFLNELTTVLSAVEALCLALFSIITIRFDYPDVYRYSFCTFIFSTIMHMYLRTILSFTTTENTIKLLDKISMSVKCVSAIIFSWMASQFFYFHQDFIGHVTCHGYVHYWNAINEYCLILAYLFFNLTFIIDIRDLRFICYPRTSSGEC</sequence>
<dbReference type="PANTHER" id="PTHR12892:SF8">
    <property type="entry name" value="PROTEIN CBG16685"/>
    <property type="match status" value="1"/>
</dbReference>
<dbReference type="Pfam" id="PF10277">
    <property type="entry name" value="Frag1"/>
    <property type="match status" value="1"/>
</dbReference>
<evidence type="ECO:0000313" key="3">
    <source>
        <dbReference type="Proteomes" id="UP000887540"/>
    </source>
</evidence>
<dbReference type="GO" id="GO:0000139">
    <property type="term" value="C:Golgi membrane"/>
    <property type="evidence" value="ECO:0007669"/>
    <property type="project" value="InterPro"/>
</dbReference>
<dbReference type="InterPro" id="IPR039545">
    <property type="entry name" value="PGAP2"/>
</dbReference>
<keyword evidence="1" id="KW-1133">Transmembrane helix</keyword>
<feature type="transmembrane region" description="Helical" evidence="1">
    <location>
        <begin position="42"/>
        <end position="61"/>
    </location>
</feature>
<keyword evidence="1" id="KW-0812">Transmembrane</keyword>
<evidence type="ECO:0000259" key="2">
    <source>
        <dbReference type="Pfam" id="PF10277"/>
    </source>
</evidence>
<accession>A0A914D6G7</accession>
<keyword evidence="3" id="KW-1185">Reference proteome</keyword>
<dbReference type="Proteomes" id="UP000887540">
    <property type="component" value="Unplaced"/>
</dbReference>
<evidence type="ECO:0000313" key="4">
    <source>
        <dbReference type="WBParaSite" id="ACRNAN_scaffold200.g15166.t1"/>
    </source>
</evidence>
<dbReference type="GO" id="GO:0006506">
    <property type="term" value="P:GPI anchor biosynthetic process"/>
    <property type="evidence" value="ECO:0007669"/>
    <property type="project" value="TreeGrafter"/>
</dbReference>
<reference evidence="4" key="1">
    <citation type="submission" date="2022-11" db="UniProtKB">
        <authorList>
            <consortium name="WormBaseParasite"/>
        </authorList>
    </citation>
    <scope>IDENTIFICATION</scope>
</reference>
<proteinExistence type="predicted"/>
<feature type="domain" description="CWH43-like N-terminal" evidence="2">
    <location>
        <begin position="114"/>
        <end position="287"/>
    </location>
</feature>
<dbReference type="GO" id="GO:0005789">
    <property type="term" value="C:endoplasmic reticulum membrane"/>
    <property type="evidence" value="ECO:0007669"/>
    <property type="project" value="TreeGrafter"/>
</dbReference>
<feature type="transmembrane region" description="Helical" evidence="1">
    <location>
        <begin position="116"/>
        <end position="140"/>
    </location>
</feature>
<protein>
    <recommendedName>
        <fullName evidence="2">CWH43-like N-terminal domain-containing protein</fullName>
    </recommendedName>
</protein>
<dbReference type="InterPro" id="IPR019402">
    <property type="entry name" value="CWH43_N"/>
</dbReference>
<dbReference type="WBParaSite" id="ACRNAN_scaffold200.g15166.t1">
    <property type="protein sequence ID" value="ACRNAN_scaffold200.g15166.t1"/>
    <property type="gene ID" value="ACRNAN_scaffold200.g15166"/>
</dbReference>
<feature type="transmembrane region" description="Helical" evidence="1">
    <location>
        <begin position="186"/>
        <end position="204"/>
    </location>
</feature>
<organism evidence="3 4">
    <name type="scientific">Acrobeloides nanus</name>
    <dbReference type="NCBI Taxonomy" id="290746"/>
    <lineage>
        <taxon>Eukaryota</taxon>
        <taxon>Metazoa</taxon>
        <taxon>Ecdysozoa</taxon>
        <taxon>Nematoda</taxon>
        <taxon>Chromadorea</taxon>
        <taxon>Rhabditida</taxon>
        <taxon>Tylenchina</taxon>
        <taxon>Cephalobomorpha</taxon>
        <taxon>Cephaloboidea</taxon>
        <taxon>Cephalobidae</taxon>
        <taxon>Acrobeloides</taxon>
    </lineage>
</organism>
<feature type="transmembrane region" description="Helical" evidence="1">
    <location>
        <begin position="225"/>
        <end position="245"/>
    </location>
</feature>
<keyword evidence="1" id="KW-0472">Membrane</keyword>
<dbReference type="AlphaFoldDB" id="A0A914D6G7"/>
<dbReference type="PANTHER" id="PTHR12892">
    <property type="entry name" value="FGF RECEPTOR ACTIVATING PROTEIN 1"/>
    <property type="match status" value="1"/>
</dbReference>
<feature type="transmembrane region" description="Helical" evidence="1">
    <location>
        <begin position="265"/>
        <end position="285"/>
    </location>
</feature>
<feature type="transmembrane region" description="Helical" evidence="1">
    <location>
        <begin position="152"/>
        <end position="174"/>
    </location>
</feature>
<name>A0A914D6G7_9BILA</name>
<evidence type="ECO:0000256" key="1">
    <source>
        <dbReference type="SAM" id="Phobius"/>
    </source>
</evidence>